<sequence length="121" mass="12831">MSAPTSSLTWALDHEEPKACVLRLTGELDYTTSVHLKDALDDLGSCHNLIVDVSQLTFCDSTGLRMLLNARQTITTGGGVVALVGANARLNRILNLTGLARAFSLHGTLSEAHEALAASSR</sequence>
<proteinExistence type="inferred from homology"/>
<dbReference type="RefSeq" id="WP_203875893.1">
    <property type="nucleotide sequence ID" value="NZ_BOOK01000024.1"/>
</dbReference>
<gene>
    <name evidence="4" type="primary">arsI_2</name>
    <name evidence="4" type="ORF">Pta02_35340</name>
</gene>
<reference evidence="4" key="1">
    <citation type="submission" date="2021-01" db="EMBL/GenBank/DDBJ databases">
        <title>Whole genome shotgun sequence of Planobispora takensis NBRC 109077.</title>
        <authorList>
            <person name="Komaki H."/>
            <person name="Tamura T."/>
        </authorList>
    </citation>
    <scope>NUCLEOTIDE SEQUENCE</scope>
    <source>
        <strain evidence="4">NBRC 109077</strain>
    </source>
</reference>
<protein>
    <recommendedName>
        <fullName evidence="2">Anti-sigma factor antagonist</fullName>
    </recommendedName>
</protein>
<dbReference type="CDD" id="cd07043">
    <property type="entry name" value="STAS_anti-anti-sigma_factors"/>
    <property type="match status" value="1"/>
</dbReference>
<comment type="caution">
    <text evidence="4">The sequence shown here is derived from an EMBL/GenBank/DDBJ whole genome shotgun (WGS) entry which is preliminary data.</text>
</comment>
<evidence type="ECO:0000259" key="3">
    <source>
        <dbReference type="PROSITE" id="PS50801"/>
    </source>
</evidence>
<name>A0A8J3WTH4_9ACTN</name>
<dbReference type="NCBIfam" id="TIGR00377">
    <property type="entry name" value="ant_ant_sig"/>
    <property type="match status" value="1"/>
</dbReference>
<dbReference type="Proteomes" id="UP000634476">
    <property type="component" value="Unassembled WGS sequence"/>
</dbReference>
<dbReference type="EMBL" id="BOOK01000024">
    <property type="protein sequence ID" value="GII01526.1"/>
    <property type="molecule type" value="Genomic_DNA"/>
</dbReference>
<dbReference type="InterPro" id="IPR036513">
    <property type="entry name" value="STAS_dom_sf"/>
</dbReference>
<dbReference type="Pfam" id="PF01740">
    <property type="entry name" value="STAS"/>
    <property type="match status" value="1"/>
</dbReference>
<accession>A0A8J3WTH4</accession>
<evidence type="ECO:0000256" key="1">
    <source>
        <dbReference type="ARBA" id="ARBA00009013"/>
    </source>
</evidence>
<evidence type="ECO:0000313" key="4">
    <source>
        <dbReference type="EMBL" id="GII01526.1"/>
    </source>
</evidence>
<dbReference type="PANTHER" id="PTHR33495">
    <property type="entry name" value="ANTI-SIGMA FACTOR ANTAGONIST TM_1081-RELATED-RELATED"/>
    <property type="match status" value="1"/>
</dbReference>
<dbReference type="InterPro" id="IPR002645">
    <property type="entry name" value="STAS_dom"/>
</dbReference>
<dbReference type="PANTHER" id="PTHR33495:SF2">
    <property type="entry name" value="ANTI-SIGMA FACTOR ANTAGONIST TM_1081-RELATED"/>
    <property type="match status" value="1"/>
</dbReference>
<dbReference type="SUPFAM" id="SSF52091">
    <property type="entry name" value="SpoIIaa-like"/>
    <property type="match status" value="1"/>
</dbReference>
<dbReference type="PROSITE" id="PS50801">
    <property type="entry name" value="STAS"/>
    <property type="match status" value="1"/>
</dbReference>
<dbReference type="GO" id="GO:0043856">
    <property type="term" value="F:anti-sigma factor antagonist activity"/>
    <property type="evidence" value="ECO:0007669"/>
    <property type="project" value="InterPro"/>
</dbReference>
<dbReference type="Gene3D" id="3.30.750.24">
    <property type="entry name" value="STAS domain"/>
    <property type="match status" value="1"/>
</dbReference>
<evidence type="ECO:0000256" key="2">
    <source>
        <dbReference type="RuleBase" id="RU003749"/>
    </source>
</evidence>
<keyword evidence="5" id="KW-1185">Reference proteome</keyword>
<evidence type="ECO:0000313" key="5">
    <source>
        <dbReference type="Proteomes" id="UP000634476"/>
    </source>
</evidence>
<dbReference type="InterPro" id="IPR003658">
    <property type="entry name" value="Anti-sigma_ant"/>
</dbReference>
<feature type="domain" description="STAS" evidence="3">
    <location>
        <begin position="21"/>
        <end position="119"/>
    </location>
</feature>
<comment type="similarity">
    <text evidence="1 2">Belongs to the anti-sigma-factor antagonist family.</text>
</comment>
<dbReference type="AlphaFoldDB" id="A0A8J3WTH4"/>
<organism evidence="4 5">
    <name type="scientific">Planobispora takensis</name>
    <dbReference type="NCBI Taxonomy" id="1367882"/>
    <lineage>
        <taxon>Bacteria</taxon>
        <taxon>Bacillati</taxon>
        <taxon>Actinomycetota</taxon>
        <taxon>Actinomycetes</taxon>
        <taxon>Streptosporangiales</taxon>
        <taxon>Streptosporangiaceae</taxon>
        <taxon>Planobispora</taxon>
    </lineage>
</organism>